<dbReference type="Pfam" id="PF00202">
    <property type="entry name" value="Aminotran_3"/>
    <property type="match status" value="1"/>
</dbReference>
<comment type="cofactor">
    <cofactor evidence="1">
        <name>pyridoxal 5'-phosphate</name>
        <dbReference type="ChEBI" id="CHEBI:597326"/>
    </cofactor>
</comment>
<dbReference type="AlphaFoldDB" id="T1A2L8"/>
<keyword evidence="7 8" id="KW-0808">Transferase</keyword>
<evidence type="ECO:0000256" key="4">
    <source>
        <dbReference type="ARBA" id="ARBA00011881"/>
    </source>
</evidence>
<dbReference type="GO" id="GO:0008453">
    <property type="term" value="F:alanine-glyoxylate transaminase activity"/>
    <property type="evidence" value="ECO:0007669"/>
    <property type="project" value="UniProtKB-EC"/>
</dbReference>
<comment type="similarity">
    <text evidence="3">Belongs to the class-III pyridoxal-phosphate-dependent aminotransferase family.</text>
</comment>
<organism evidence="8">
    <name type="scientific">mine drainage metagenome</name>
    <dbReference type="NCBI Taxonomy" id="410659"/>
    <lineage>
        <taxon>unclassified sequences</taxon>
        <taxon>metagenomes</taxon>
        <taxon>ecological metagenomes</taxon>
    </lineage>
</organism>
<dbReference type="EMBL" id="AUZZ01005034">
    <property type="protein sequence ID" value="EQD51113.1"/>
    <property type="molecule type" value="Genomic_DNA"/>
</dbReference>
<evidence type="ECO:0000256" key="1">
    <source>
        <dbReference type="ARBA" id="ARBA00001933"/>
    </source>
</evidence>
<dbReference type="PANTHER" id="PTHR45688">
    <property type="match status" value="1"/>
</dbReference>
<evidence type="ECO:0000313" key="8">
    <source>
        <dbReference type="EMBL" id="EQD51113.1"/>
    </source>
</evidence>
<evidence type="ECO:0000256" key="2">
    <source>
        <dbReference type="ARBA" id="ARBA00004173"/>
    </source>
</evidence>
<sequence>VALADRRPVIRDVRGAGLFLGVELGADPASGLSAAAETRRVVNAMRRRGVLLGATGPAGNVLKIRPPLVFEAQHADLLAQELERTLSEG</sequence>
<dbReference type="SUPFAM" id="SSF53383">
    <property type="entry name" value="PLP-dependent transferases"/>
    <property type="match status" value="1"/>
</dbReference>
<dbReference type="InterPro" id="IPR015422">
    <property type="entry name" value="PyrdxlP-dep_Trfase_small"/>
</dbReference>
<reference evidence="8" key="2">
    <citation type="journal article" date="2014" name="ISME J.">
        <title>Microbial stratification in low pH oxic and suboxic macroscopic growths along an acid mine drainage.</title>
        <authorList>
            <person name="Mendez-Garcia C."/>
            <person name="Mesa V."/>
            <person name="Sprenger R.R."/>
            <person name="Richter M."/>
            <person name="Diez M.S."/>
            <person name="Solano J."/>
            <person name="Bargiela R."/>
            <person name="Golyshina O.V."/>
            <person name="Manteca A."/>
            <person name="Ramos J.L."/>
            <person name="Gallego J.R."/>
            <person name="Llorente I."/>
            <person name="Martins Dos Santos V.A."/>
            <person name="Jensen O.N."/>
            <person name="Pelaez A.I."/>
            <person name="Sanchez J."/>
            <person name="Ferrer M."/>
        </authorList>
    </citation>
    <scope>NUCLEOTIDE SEQUENCE</scope>
</reference>
<comment type="caution">
    <text evidence="8">The sequence shown here is derived from an EMBL/GenBank/DDBJ whole genome shotgun (WGS) entry which is preliminary data.</text>
</comment>
<dbReference type="InterPro" id="IPR005814">
    <property type="entry name" value="Aminotrans_3"/>
</dbReference>
<protein>
    <recommendedName>
        <fullName evidence="5">alanine--glyoxylate transaminase</fullName>
        <ecNumber evidence="5">2.6.1.44</ecNumber>
    </recommendedName>
</protein>
<evidence type="ECO:0000256" key="7">
    <source>
        <dbReference type="ARBA" id="ARBA00022679"/>
    </source>
</evidence>
<gene>
    <name evidence="8" type="ORF">B2A_07039</name>
</gene>
<comment type="subunit">
    <text evidence="4">Homotetramer.</text>
</comment>
<evidence type="ECO:0000256" key="6">
    <source>
        <dbReference type="ARBA" id="ARBA00022576"/>
    </source>
</evidence>
<dbReference type="GO" id="GO:0005739">
    <property type="term" value="C:mitochondrion"/>
    <property type="evidence" value="ECO:0007669"/>
    <property type="project" value="UniProtKB-SubCell"/>
</dbReference>
<dbReference type="EC" id="2.6.1.44" evidence="5"/>
<dbReference type="PANTHER" id="PTHR45688:SF3">
    <property type="entry name" value="ALANINE--GLYOXYLATE AMINOTRANSFERASE 2, MITOCHONDRIAL"/>
    <property type="match status" value="1"/>
</dbReference>
<feature type="non-terminal residue" evidence="8">
    <location>
        <position position="1"/>
    </location>
</feature>
<keyword evidence="6 8" id="KW-0032">Aminotransferase</keyword>
<accession>T1A2L8</accession>
<proteinExistence type="inferred from homology"/>
<evidence type="ECO:0000256" key="5">
    <source>
        <dbReference type="ARBA" id="ARBA00013049"/>
    </source>
</evidence>
<dbReference type="InterPro" id="IPR015424">
    <property type="entry name" value="PyrdxlP-dep_Trfase"/>
</dbReference>
<name>T1A2L8_9ZZZZ</name>
<comment type="subcellular location">
    <subcellularLocation>
        <location evidence="2">Mitochondrion</location>
    </subcellularLocation>
</comment>
<dbReference type="GO" id="GO:0030170">
    <property type="term" value="F:pyridoxal phosphate binding"/>
    <property type="evidence" value="ECO:0007669"/>
    <property type="project" value="InterPro"/>
</dbReference>
<keyword evidence="8" id="KW-0413">Isomerase</keyword>
<evidence type="ECO:0000256" key="3">
    <source>
        <dbReference type="ARBA" id="ARBA00008954"/>
    </source>
</evidence>
<reference evidence="8" key="1">
    <citation type="submission" date="2013-08" db="EMBL/GenBank/DDBJ databases">
        <authorList>
            <person name="Mendez C."/>
            <person name="Richter M."/>
            <person name="Ferrer M."/>
            <person name="Sanchez J."/>
        </authorList>
    </citation>
    <scope>NUCLEOTIDE SEQUENCE</scope>
</reference>
<dbReference type="GO" id="GO:0016853">
    <property type="term" value="F:isomerase activity"/>
    <property type="evidence" value="ECO:0007669"/>
    <property type="project" value="UniProtKB-KW"/>
</dbReference>
<dbReference type="Gene3D" id="3.90.1150.10">
    <property type="entry name" value="Aspartate Aminotransferase, domain 1"/>
    <property type="match status" value="1"/>
</dbReference>